<feature type="domain" description="N-acetyltransferase" evidence="1">
    <location>
        <begin position="9"/>
        <end position="208"/>
    </location>
</feature>
<dbReference type="InterPro" id="IPR016181">
    <property type="entry name" value="Acyl_CoA_acyltransferase"/>
</dbReference>
<protein>
    <submittedName>
        <fullName evidence="2">Acetyltransferase (GNAT) family protein</fullName>
    </submittedName>
</protein>
<sequence>MRTTTRDGLALRAASSADTPALADLLSASYRDEPRMAALLPLETQRETKLRALFSLLLNQDHLDHGTEIAELDGHPHAVAVWDRPGSQAAPLGRRLVHLPALLSVFRWRLPETARAIQAFNATDSHRPDEPHWHLAAIGTTPDARGRGLGSALLESGLTRADAHDTPVYLEATAHAAVDRFERFGFRVIHEYPVAGGLTVYGMWRPVAR</sequence>
<name>A0A1H3MGM0_9PSEU</name>
<dbReference type="SUPFAM" id="SSF55729">
    <property type="entry name" value="Acyl-CoA N-acyltransferases (Nat)"/>
    <property type="match status" value="1"/>
</dbReference>
<reference evidence="3" key="1">
    <citation type="submission" date="2016-10" db="EMBL/GenBank/DDBJ databases">
        <authorList>
            <person name="Varghese N."/>
            <person name="Submissions S."/>
        </authorList>
    </citation>
    <scope>NUCLEOTIDE SEQUENCE [LARGE SCALE GENOMIC DNA]</scope>
    <source>
        <strain evidence="3">CGMCC 4.3530</strain>
    </source>
</reference>
<organism evidence="2 3">
    <name type="scientific">Saccharopolyspora shandongensis</name>
    <dbReference type="NCBI Taxonomy" id="418495"/>
    <lineage>
        <taxon>Bacteria</taxon>
        <taxon>Bacillati</taxon>
        <taxon>Actinomycetota</taxon>
        <taxon>Actinomycetes</taxon>
        <taxon>Pseudonocardiales</taxon>
        <taxon>Pseudonocardiaceae</taxon>
        <taxon>Saccharopolyspora</taxon>
    </lineage>
</organism>
<dbReference type="STRING" id="418495.SAMN05216215_103438"/>
<dbReference type="PANTHER" id="PTHR42791">
    <property type="entry name" value="GNAT FAMILY ACETYLTRANSFERASE"/>
    <property type="match status" value="1"/>
</dbReference>
<evidence type="ECO:0000259" key="1">
    <source>
        <dbReference type="PROSITE" id="PS51186"/>
    </source>
</evidence>
<dbReference type="CDD" id="cd04301">
    <property type="entry name" value="NAT_SF"/>
    <property type="match status" value="1"/>
</dbReference>
<dbReference type="InterPro" id="IPR000182">
    <property type="entry name" value="GNAT_dom"/>
</dbReference>
<proteinExistence type="predicted"/>
<dbReference type="OrthoDB" id="7057833at2"/>
<keyword evidence="3" id="KW-1185">Reference proteome</keyword>
<dbReference type="PROSITE" id="PS51186">
    <property type="entry name" value="GNAT"/>
    <property type="match status" value="1"/>
</dbReference>
<gene>
    <name evidence="2" type="ORF">SAMN05216215_103438</name>
</gene>
<dbReference type="Pfam" id="PF00583">
    <property type="entry name" value="Acetyltransf_1"/>
    <property type="match status" value="1"/>
</dbReference>
<evidence type="ECO:0000313" key="2">
    <source>
        <dbReference type="EMBL" id="SDY75488.1"/>
    </source>
</evidence>
<dbReference type="PANTHER" id="PTHR42791:SF1">
    <property type="entry name" value="N-ACETYLTRANSFERASE DOMAIN-CONTAINING PROTEIN"/>
    <property type="match status" value="1"/>
</dbReference>
<dbReference type="AlphaFoldDB" id="A0A1H3MGM0"/>
<accession>A0A1H3MGM0</accession>
<evidence type="ECO:0000313" key="3">
    <source>
        <dbReference type="Proteomes" id="UP000199529"/>
    </source>
</evidence>
<dbReference type="RefSeq" id="WP_093271657.1">
    <property type="nucleotide sequence ID" value="NZ_FNOK01000034.1"/>
</dbReference>
<dbReference type="GO" id="GO:0016747">
    <property type="term" value="F:acyltransferase activity, transferring groups other than amino-acyl groups"/>
    <property type="evidence" value="ECO:0007669"/>
    <property type="project" value="InterPro"/>
</dbReference>
<dbReference type="Gene3D" id="3.40.630.30">
    <property type="match status" value="1"/>
</dbReference>
<keyword evidence="2" id="KW-0808">Transferase</keyword>
<dbReference type="InterPro" id="IPR052523">
    <property type="entry name" value="Trichothecene_AcTrans"/>
</dbReference>
<dbReference type="EMBL" id="FNOK01000034">
    <property type="protein sequence ID" value="SDY75488.1"/>
    <property type="molecule type" value="Genomic_DNA"/>
</dbReference>
<dbReference type="Proteomes" id="UP000199529">
    <property type="component" value="Unassembled WGS sequence"/>
</dbReference>